<feature type="compositionally biased region" description="Low complexity" evidence="6">
    <location>
        <begin position="96"/>
        <end position="108"/>
    </location>
</feature>
<sequence>MRPSTTSFMPINEGLVESQETSHMSFFSQPSPLPHPHLSFPLYGLQNSLETLAPPRVNGVVEFSSNLKDLGSSFSIQETTSTINPLSSSTREDAHNISNKSSNISTINNRSYNENLSSVGAKRMKKVMKARRKVREPRFCFKTMSEVDVLDDGYKWRKYGQKVVKNTQHPRSYYRCTQDNCRVKKRVERLAEDARMVITTIELQATEALLHADSIQAIAPGHQSCIRTSKLHQMMHLYNQIRQGGEEVVDYDSNDCLDDPYDLSHAVAEPKLGVDTTTTSMPTPIIESSISIEDMSTSESNGDVMTSELPKETKLRVKLKPKAQPKKRVNLQLRLRSRPKLKLLLSVINLQSGYNDNDDCIAF</sequence>
<evidence type="ECO:0000313" key="9">
    <source>
        <dbReference type="Proteomes" id="UP000243459"/>
    </source>
</evidence>
<dbReference type="PANTHER" id="PTHR31221">
    <property type="entry name" value="WRKY TRANSCRIPTION FACTOR PROTEIN 1-RELATED"/>
    <property type="match status" value="1"/>
</dbReference>
<gene>
    <name evidence="8" type="ORF">A4U43_C01F22230</name>
</gene>
<dbReference type="InterPro" id="IPR036576">
    <property type="entry name" value="WRKY_dom_sf"/>
</dbReference>
<keyword evidence="2" id="KW-0805">Transcription regulation</keyword>
<dbReference type="SMART" id="SM00774">
    <property type="entry name" value="WRKY"/>
    <property type="match status" value="1"/>
</dbReference>
<keyword evidence="9" id="KW-1185">Reference proteome</keyword>
<evidence type="ECO:0000256" key="3">
    <source>
        <dbReference type="ARBA" id="ARBA00023125"/>
    </source>
</evidence>
<dbReference type="Proteomes" id="UP000243459">
    <property type="component" value="Chromosome 1"/>
</dbReference>
<accession>A0A5P1FUX8</accession>
<comment type="subcellular location">
    <subcellularLocation>
        <location evidence="1">Nucleus</location>
    </subcellularLocation>
</comment>
<dbReference type="GO" id="GO:0005634">
    <property type="term" value="C:nucleus"/>
    <property type="evidence" value="ECO:0007669"/>
    <property type="project" value="UniProtKB-SubCell"/>
</dbReference>
<dbReference type="Gramene" id="ONK80829">
    <property type="protein sequence ID" value="ONK80829"/>
    <property type="gene ID" value="A4U43_C01F22230"/>
</dbReference>
<name>A0A5P1FUX8_ASPOF</name>
<dbReference type="GO" id="GO:0043565">
    <property type="term" value="F:sequence-specific DNA binding"/>
    <property type="evidence" value="ECO:0007669"/>
    <property type="project" value="InterPro"/>
</dbReference>
<organism evidence="8 9">
    <name type="scientific">Asparagus officinalis</name>
    <name type="common">Garden asparagus</name>
    <dbReference type="NCBI Taxonomy" id="4686"/>
    <lineage>
        <taxon>Eukaryota</taxon>
        <taxon>Viridiplantae</taxon>
        <taxon>Streptophyta</taxon>
        <taxon>Embryophyta</taxon>
        <taxon>Tracheophyta</taxon>
        <taxon>Spermatophyta</taxon>
        <taxon>Magnoliopsida</taxon>
        <taxon>Liliopsida</taxon>
        <taxon>Asparagales</taxon>
        <taxon>Asparagaceae</taxon>
        <taxon>Asparagoideae</taxon>
        <taxon>Asparagus</taxon>
    </lineage>
</organism>
<dbReference type="Gene3D" id="2.20.25.80">
    <property type="entry name" value="WRKY domain"/>
    <property type="match status" value="1"/>
</dbReference>
<dbReference type="PROSITE" id="PS50811">
    <property type="entry name" value="WRKY"/>
    <property type="match status" value="1"/>
</dbReference>
<dbReference type="InterPro" id="IPR003657">
    <property type="entry name" value="WRKY_dom"/>
</dbReference>
<protein>
    <recommendedName>
        <fullName evidence="7">WRKY domain-containing protein</fullName>
    </recommendedName>
</protein>
<keyword evidence="5" id="KW-0539">Nucleus</keyword>
<evidence type="ECO:0000256" key="5">
    <source>
        <dbReference type="ARBA" id="ARBA00023242"/>
    </source>
</evidence>
<dbReference type="SUPFAM" id="SSF118290">
    <property type="entry name" value="WRKY DNA-binding domain"/>
    <property type="match status" value="1"/>
</dbReference>
<reference evidence="9" key="1">
    <citation type="journal article" date="2017" name="Nat. Commun.">
        <title>The asparagus genome sheds light on the origin and evolution of a young Y chromosome.</title>
        <authorList>
            <person name="Harkess A."/>
            <person name="Zhou J."/>
            <person name="Xu C."/>
            <person name="Bowers J.E."/>
            <person name="Van der Hulst R."/>
            <person name="Ayyampalayam S."/>
            <person name="Mercati F."/>
            <person name="Riccardi P."/>
            <person name="McKain M.R."/>
            <person name="Kakrana A."/>
            <person name="Tang H."/>
            <person name="Ray J."/>
            <person name="Groenendijk J."/>
            <person name="Arikit S."/>
            <person name="Mathioni S.M."/>
            <person name="Nakano M."/>
            <person name="Shan H."/>
            <person name="Telgmann-Rauber A."/>
            <person name="Kanno A."/>
            <person name="Yue Z."/>
            <person name="Chen H."/>
            <person name="Li W."/>
            <person name="Chen Y."/>
            <person name="Xu X."/>
            <person name="Zhang Y."/>
            <person name="Luo S."/>
            <person name="Chen H."/>
            <person name="Gao J."/>
            <person name="Mao Z."/>
            <person name="Pires J.C."/>
            <person name="Luo M."/>
            <person name="Kudrna D."/>
            <person name="Wing R.A."/>
            <person name="Meyers B.C."/>
            <person name="Yi K."/>
            <person name="Kong H."/>
            <person name="Lavrijsen P."/>
            <person name="Sunseri F."/>
            <person name="Falavigna A."/>
            <person name="Ye Y."/>
            <person name="Leebens-Mack J.H."/>
            <person name="Chen G."/>
        </authorList>
    </citation>
    <scope>NUCLEOTIDE SEQUENCE [LARGE SCALE GENOMIC DNA]</scope>
    <source>
        <strain evidence="9">cv. DH0086</strain>
    </source>
</reference>
<evidence type="ECO:0000259" key="7">
    <source>
        <dbReference type="PROSITE" id="PS50811"/>
    </source>
</evidence>
<dbReference type="Pfam" id="PF03106">
    <property type="entry name" value="WRKY"/>
    <property type="match status" value="1"/>
</dbReference>
<proteinExistence type="predicted"/>
<evidence type="ECO:0000256" key="4">
    <source>
        <dbReference type="ARBA" id="ARBA00023163"/>
    </source>
</evidence>
<dbReference type="FunFam" id="2.20.25.80:FF:000003">
    <property type="entry name" value="WRKY transcription factor 57"/>
    <property type="match status" value="1"/>
</dbReference>
<feature type="region of interest" description="Disordered" evidence="6">
    <location>
        <begin position="84"/>
        <end position="108"/>
    </location>
</feature>
<evidence type="ECO:0000313" key="8">
    <source>
        <dbReference type="EMBL" id="ONK80829.1"/>
    </source>
</evidence>
<dbReference type="AlphaFoldDB" id="A0A5P1FUX8"/>
<dbReference type="GO" id="GO:0003700">
    <property type="term" value="F:DNA-binding transcription factor activity"/>
    <property type="evidence" value="ECO:0007669"/>
    <property type="project" value="InterPro"/>
</dbReference>
<dbReference type="EMBL" id="CM007381">
    <property type="protein sequence ID" value="ONK80829.1"/>
    <property type="molecule type" value="Genomic_DNA"/>
</dbReference>
<keyword evidence="4" id="KW-0804">Transcription</keyword>
<dbReference type="PANTHER" id="PTHR31221:SF17">
    <property type="entry name" value="WRKY TRANSCRIPTION FACTOR 13-RELATED"/>
    <property type="match status" value="1"/>
</dbReference>
<evidence type="ECO:0000256" key="2">
    <source>
        <dbReference type="ARBA" id="ARBA00023015"/>
    </source>
</evidence>
<evidence type="ECO:0000256" key="1">
    <source>
        <dbReference type="ARBA" id="ARBA00004123"/>
    </source>
</evidence>
<feature type="domain" description="WRKY" evidence="7">
    <location>
        <begin position="145"/>
        <end position="202"/>
    </location>
</feature>
<evidence type="ECO:0000256" key="6">
    <source>
        <dbReference type="SAM" id="MobiDB-lite"/>
    </source>
</evidence>
<dbReference type="InterPro" id="IPR044810">
    <property type="entry name" value="WRKY_plant"/>
</dbReference>
<keyword evidence="3" id="KW-0238">DNA-binding</keyword>